<name>A0ABY5TUQ9_9BACT</name>
<gene>
    <name evidence="1" type="ORF">NX772_01040</name>
</gene>
<organism evidence="1 2">
    <name type="scientific">Mesomycoplasma molare</name>
    <dbReference type="NCBI Taxonomy" id="171288"/>
    <lineage>
        <taxon>Bacteria</taxon>
        <taxon>Bacillati</taxon>
        <taxon>Mycoplasmatota</taxon>
        <taxon>Mycoplasmoidales</taxon>
        <taxon>Metamycoplasmataceae</taxon>
        <taxon>Mesomycoplasma</taxon>
    </lineage>
</organism>
<dbReference type="PROSITE" id="PS51257">
    <property type="entry name" value="PROKAR_LIPOPROTEIN"/>
    <property type="match status" value="1"/>
</dbReference>
<evidence type="ECO:0000313" key="2">
    <source>
        <dbReference type="Proteomes" id="UP001058364"/>
    </source>
</evidence>
<accession>A0ABY5TUQ9</accession>
<keyword evidence="2" id="KW-1185">Reference proteome</keyword>
<dbReference type="Gene3D" id="3.80.10.10">
    <property type="entry name" value="Ribonuclease Inhibitor"/>
    <property type="match status" value="3"/>
</dbReference>
<dbReference type="Proteomes" id="UP001058364">
    <property type="component" value="Chromosome"/>
</dbReference>
<dbReference type="PANTHER" id="PTHR45661:SF3">
    <property type="entry name" value="IG-LIKE DOMAIN-CONTAINING PROTEIN"/>
    <property type="match status" value="1"/>
</dbReference>
<proteinExistence type="predicted"/>
<reference evidence="1" key="1">
    <citation type="submission" date="2022-08" db="EMBL/GenBank/DDBJ databases">
        <title>Complete genome sequence of Mycoplasma molare type strain H 542.</title>
        <authorList>
            <person name="Spergser J."/>
        </authorList>
    </citation>
    <scope>NUCLEOTIDE SEQUENCE</scope>
    <source>
        <strain evidence="1">H 542</strain>
    </source>
</reference>
<dbReference type="EMBL" id="CP103423">
    <property type="protein sequence ID" value="UWD34399.1"/>
    <property type="molecule type" value="Genomic_DNA"/>
</dbReference>
<evidence type="ECO:0000313" key="1">
    <source>
        <dbReference type="EMBL" id="UWD34399.1"/>
    </source>
</evidence>
<dbReference type="PANTHER" id="PTHR45661">
    <property type="entry name" value="SURFACE ANTIGEN"/>
    <property type="match status" value="1"/>
</dbReference>
<dbReference type="RefSeq" id="WP_027123252.1">
    <property type="nucleotide sequence ID" value="NZ_CP103423.1"/>
</dbReference>
<dbReference type="Pfam" id="PF13306">
    <property type="entry name" value="LRR_5"/>
    <property type="match status" value="3"/>
</dbReference>
<dbReference type="SUPFAM" id="SSF52058">
    <property type="entry name" value="L domain-like"/>
    <property type="match status" value="1"/>
</dbReference>
<dbReference type="InterPro" id="IPR032675">
    <property type="entry name" value="LRR_dom_sf"/>
</dbReference>
<dbReference type="InterPro" id="IPR026906">
    <property type="entry name" value="LRR_5"/>
</dbReference>
<protein>
    <submittedName>
        <fullName evidence="1">Leucine-rich repeat domain-containing protein</fullName>
    </submittedName>
</protein>
<sequence length="387" mass="43525">MKKRNLLLTGMISITLPLLSVSCIDNVQINQNDDNDQVKQYRQEGETLYIETEIINKDVIQKILEDESINREAVTKIYSRKAKLVSFQTTIDNISEDSKDILKFNFKNLKEIDLINVERIDHYAFTRIDSLISVNLPNVTEIGDEAFARTSSLETFSAPKLKKLGREVFYKAKLVKDIKDPLIIGKVLVKISPDLDKFSNTEVEYVADYVFGHDSFGGSSSNTRLKSINLPNVTEIERNAFQGAHGLEIVNLPNVTKIGETAFYGALLLKTFSAPKLKNVFFNSFMETPLLNEKLNQNENLIIGKVLVAVSPNTRELFNTEVEYVANFANRSNKVLTSVNLPNVTEIGEYAFYEASSLETFSAPKLKIIGKDAFKGTKVNLNSSKNN</sequence>
<dbReference type="InterPro" id="IPR053139">
    <property type="entry name" value="Surface_bspA-like"/>
</dbReference>